<reference evidence="2 3" key="1">
    <citation type="journal article" date="2022" name="G3 (Bethesda)">
        <title>Evaluating Illumina-, Nanopore-, and PacBio-based genome assembly strategies with the bald notothen, Trematomus borchgrevinki.</title>
        <authorList>
            <person name="Rayamajhi N."/>
            <person name="Cheng C.C."/>
            <person name="Catchen J.M."/>
        </authorList>
    </citation>
    <scope>NUCLEOTIDE SEQUENCE [LARGE SCALE GENOMIC DNA]</scope>
    <source>
        <strain evidence="2">AGRC-2024</strain>
    </source>
</reference>
<protein>
    <submittedName>
        <fullName evidence="2">Uncharacterized protein</fullName>
    </submittedName>
</protein>
<name>A0ABD2GVA5_PAGBO</name>
<sequence length="182" mass="20412">MCLSTVRPTVLPEQPCIAFLIARICFFSWTEDIYQKRKKTLRTNRETKGIVVKMLVTMLTAMYLVVKVVESIGERFARQEDPLPYIVSQPLPWQVHSVSHSRRSSKADEFDGYRRNSIGVYRKNSSSMAIASASLAILSCSGSKASNGTAAPPLSPVEVEKAAATIQTHYRKFQQKKQKNGK</sequence>
<evidence type="ECO:0000313" key="2">
    <source>
        <dbReference type="EMBL" id="KAL3057371.1"/>
    </source>
</evidence>
<keyword evidence="1" id="KW-0812">Transmembrane</keyword>
<reference evidence="2 3" key="2">
    <citation type="journal article" date="2024" name="G3 (Bethesda)">
        <title>The genome of the cryopelagic Antarctic bald notothen, Trematomus borchgrevinki.</title>
        <authorList>
            <person name="Rayamajhi N."/>
            <person name="Rivera-Colon A.G."/>
            <person name="Minhas B.F."/>
            <person name="Cheng C.C."/>
            <person name="Catchen J.M."/>
        </authorList>
    </citation>
    <scope>NUCLEOTIDE SEQUENCE [LARGE SCALE GENOMIC DNA]</scope>
    <source>
        <strain evidence="2">AGRC-2024</strain>
    </source>
</reference>
<keyword evidence="3" id="KW-1185">Reference proteome</keyword>
<gene>
    <name evidence="2" type="ORF">OYC64_007780</name>
</gene>
<organism evidence="2 3">
    <name type="scientific">Pagothenia borchgrevinki</name>
    <name type="common">Bald rockcod</name>
    <name type="synonym">Trematomus borchgrevinki</name>
    <dbReference type="NCBI Taxonomy" id="8213"/>
    <lineage>
        <taxon>Eukaryota</taxon>
        <taxon>Metazoa</taxon>
        <taxon>Chordata</taxon>
        <taxon>Craniata</taxon>
        <taxon>Vertebrata</taxon>
        <taxon>Euteleostomi</taxon>
        <taxon>Actinopterygii</taxon>
        <taxon>Neopterygii</taxon>
        <taxon>Teleostei</taxon>
        <taxon>Neoteleostei</taxon>
        <taxon>Acanthomorphata</taxon>
        <taxon>Eupercaria</taxon>
        <taxon>Perciformes</taxon>
        <taxon>Notothenioidei</taxon>
        <taxon>Nototheniidae</taxon>
        <taxon>Pagothenia</taxon>
    </lineage>
</organism>
<evidence type="ECO:0000313" key="3">
    <source>
        <dbReference type="Proteomes" id="UP001619887"/>
    </source>
</evidence>
<evidence type="ECO:0000256" key="1">
    <source>
        <dbReference type="SAM" id="Phobius"/>
    </source>
</evidence>
<feature type="transmembrane region" description="Helical" evidence="1">
    <location>
        <begin position="50"/>
        <end position="69"/>
    </location>
</feature>
<comment type="caution">
    <text evidence="2">The sequence shown here is derived from an EMBL/GenBank/DDBJ whole genome shotgun (WGS) entry which is preliminary data.</text>
</comment>
<keyword evidence="1" id="KW-1133">Transmembrane helix</keyword>
<accession>A0ABD2GVA5</accession>
<dbReference type="EMBL" id="JBIYXZ010002075">
    <property type="protein sequence ID" value="KAL3057371.1"/>
    <property type="molecule type" value="Genomic_DNA"/>
</dbReference>
<feature type="transmembrane region" description="Helical" evidence="1">
    <location>
        <begin position="12"/>
        <end position="29"/>
    </location>
</feature>
<proteinExistence type="predicted"/>
<keyword evidence="1" id="KW-0472">Membrane</keyword>
<dbReference type="AlphaFoldDB" id="A0ABD2GVA5"/>
<dbReference type="Proteomes" id="UP001619887">
    <property type="component" value="Unassembled WGS sequence"/>
</dbReference>